<evidence type="ECO:0000313" key="2">
    <source>
        <dbReference type="Proteomes" id="UP000075531"/>
    </source>
</evidence>
<dbReference type="RefSeq" id="WP_066826791.1">
    <property type="nucleotide sequence ID" value="NZ_LTBA01000042.1"/>
</dbReference>
<dbReference type="Proteomes" id="UP000075531">
    <property type="component" value="Unassembled WGS sequence"/>
</dbReference>
<gene>
    <name evidence="1" type="ORF">CLTEP_23010</name>
</gene>
<dbReference type="EMBL" id="LTBA01000042">
    <property type="protein sequence ID" value="KYH31897.1"/>
    <property type="molecule type" value="Genomic_DNA"/>
</dbReference>
<name>A0A151AWV0_9CLOT</name>
<dbReference type="STRING" id="1121338.CLTEP_23010"/>
<sequence length="70" mass="8439">MKKQCCVICRKPLNDGIMINGRRICKSCEERLIKAEVNTDFYEYYKKRIRRSIAHFLLKGEERDCPNYHL</sequence>
<proteinExistence type="predicted"/>
<dbReference type="Pfam" id="PF10764">
    <property type="entry name" value="Gin"/>
    <property type="match status" value="1"/>
</dbReference>
<comment type="caution">
    <text evidence="1">The sequence shown here is derived from an EMBL/GenBank/DDBJ whole genome shotgun (WGS) entry which is preliminary data.</text>
</comment>
<organism evidence="1 2">
    <name type="scientific">Clostridium tepidiprofundi DSM 19306</name>
    <dbReference type="NCBI Taxonomy" id="1121338"/>
    <lineage>
        <taxon>Bacteria</taxon>
        <taxon>Bacillati</taxon>
        <taxon>Bacillota</taxon>
        <taxon>Clostridia</taxon>
        <taxon>Eubacteriales</taxon>
        <taxon>Clostridiaceae</taxon>
        <taxon>Clostridium</taxon>
    </lineage>
</organism>
<keyword evidence="2" id="KW-1185">Reference proteome</keyword>
<dbReference type="AlphaFoldDB" id="A0A151AWV0"/>
<protein>
    <submittedName>
        <fullName evidence="1">Inhibitor of sigma-G Gin</fullName>
    </submittedName>
</protein>
<accession>A0A151AWV0</accession>
<dbReference type="InterPro" id="IPR019700">
    <property type="entry name" value="Sigma-G_inhibitor_Gin"/>
</dbReference>
<dbReference type="OrthoDB" id="1753657at2"/>
<dbReference type="PATRIC" id="fig|1121338.3.peg.2377"/>
<reference evidence="1 2" key="1">
    <citation type="submission" date="2016-02" db="EMBL/GenBank/DDBJ databases">
        <title>Genome sequence of Clostridium tepidiprofundi DSM 19306.</title>
        <authorList>
            <person name="Poehlein A."/>
            <person name="Daniel R."/>
        </authorList>
    </citation>
    <scope>NUCLEOTIDE SEQUENCE [LARGE SCALE GENOMIC DNA]</scope>
    <source>
        <strain evidence="1 2">DSM 19306</strain>
    </source>
</reference>
<evidence type="ECO:0000313" key="1">
    <source>
        <dbReference type="EMBL" id="KYH31897.1"/>
    </source>
</evidence>